<dbReference type="Pfam" id="PF09747">
    <property type="entry name" value="CCD97-like_C"/>
    <property type="match status" value="2"/>
</dbReference>
<evidence type="ECO:0000256" key="12">
    <source>
        <dbReference type="SAM" id="Phobius"/>
    </source>
</evidence>
<dbReference type="GO" id="GO:0008270">
    <property type="term" value="F:zinc ion binding"/>
    <property type="evidence" value="ECO:0007669"/>
    <property type="project" value="TreeGrafter"/>
</dbReference>
<evidence type="ECO:0000256" key="3">
    <source>
        <dbReference type="ARBA" id="ARBA00006014"/>
    </source>
</evidence>
<dbReference type="InterPro" id="IPR035940">
    <property type="entry name" value="CAP_sf"/>
</dbReference>
<comment type="similarity">
    <text evidence="3">Belongs to the glutaminyl-peptide cyclotransferase family.</text>
</comment>
<dbReference type="Pfam" id="PF18885">
    <property type="entry name" value="DUF5648"/>
    <property type="match status" value="3"/>
</dbReference>
<evidence type="ECO:0000313" key="15">
    <source>
        <dbReference type="Proteomes" id="UP000054653"/>
    </source>
</evidence>
<evidence type="ECO:0000256" key="4">
    <source>
        <dbReference type="ARBA" id="ARBA00012012"/>
    </source>
</evidence>
<dbReference type="Proteomes" id="UP000054653">
    <property type="component" value="Unassembled WGS sequence"/>
</dbReference>
<keyword evidence="12" id="KW-0472">Membrane</keyword>
<reference evidence="14 15" key="1">
    <citation type="submission" date="2015-01" db="EMBL/GenBank/DDBJ databases">
        <title>Evolution of Trichinella species and genotypes.</title>
        <authorList>
            <person name="Korhonen P.K."/>
            <person name="Edoardo P."/>
            <person name="Giuseppe L.R."/>
            <person name="Gasser R.B."/>
        </authorList>
    </citation>
    <scope>NUCLEOTIDE SEQUENCE [LARGE SCALE GENOMIC DNA]</scope>
    <source>
        <strain evidence="14">ISS120</strain>
    </source>
</reference>
<dbReference type="SUPFAM" id="SSF53187">
    <property type="entry name" value="Zn-dependent exopeptidases"/>
    <property type="match status" value="1"/>
</dbReference>
<dbReference type="SMART" id="SM00198">
    <property type="entry name" value="SCP"/>
    <property type="match status" value="1"/>
</dbReference>
<evidence type="ECO:0000256" key="7">
    <source>
        <dbReference type="ARBA" id="ARBA00022679"/>
    </source>
</evidence>
<evidence type="ECO:0000256" key="6">
    <source>
        <dbReference type="ARBA" id="ARBA00022525"/>
    </source>
</evidence>
<dbReference type="STRING" id="45882.A0A0V1CWX5"/>
<dbReference type="Pfam" id="PF00188">
    <property type="entry name" value="CAP"/>
    <property type="match status" value="1"/>
</dbReference>
<dbReference type="EMBL" id="JYDI01000079">
    <property type="protein sequence ID" value="KRY53797.1"/>
    <property type="molecule type" value="Genomic_DNA"/>
</dbReference>
<evidence type="ECO:0000256" key="1">
    <source>
        <dbReference type="ARBA" id="ARBA00000001"/>
    </source>
</evidence>
<evidence type="ECO:0000256" key="11">
    <source>
        <dbReference type="ARBA" id="ARBA00023315"/>
    </source>
</evidence>
<gene>
    <name evidence="14" type="primary">Qpctl</name>
    <name evidence="14" type="ORF">T03_8676</name>
</gene>
<dbReference type="InterPro" id="IPR014044">
    <property type="entry name" value="CAP_dom"/>
</dbReference>
<evidence type="ECO:0000256" key="8">
    <source>
        <dbReference type="ARBA" id="ARBA00022723"/>
    </source>
</evidence>
<evidence type="ECO:0000256" key="5">
    <source>
        <dbReference type="ARBA" id="ARBA00016861"/>
    </source>
</evidence>
<dbReference type="InterPro" id="IPR040233">
    <property type="entry name" value="CCD97-like_C"/>
</dbReference>
<dbReference type="PANTHER" id="PTHR12283:SF6">
    <property type="entry name" value="GLUTAMINYL-PEPTIDE CYCLOTRANSFERASE-RELATED"/>
    <property type="match status" value="1"/>
</dbReference>
<dbReference type="Gene3D" id="3.40.630.10">
    <property type="entry name" value="Zn peptidases"/>
    <property type="match status" value="1"/>
</dbReference>
<feature type="transmembrane region" description="Helical" evidence="12">
    <location>
        <begin position="1050"/>
        <end position="1072"/>
    </location>
</feature>
<dbReference type="InterPro" id="IPR040234">
    <property type="entry name" value="QC/QCL"/>
</dbReference>
<dbReference type="Gene3D" id="3.40.33.10">
    <property type="entry name" value="CAP"/>
    <property type="match status" value="2"/>
</dbReference>
<dbReference type="InterPro" id="IPR037457">
    <property type="entry name" value="M28_QC"/>
</dbReference>
<keyword evidence="12" id="KW-0812">Transmembrane</keyword>
<proteinExistence type="inferred from homology"/>
<evidence type="ECO:0000256" key="9">
    <source>
        <dbReference type="ARBA" id="ARBA00022833"/>
    </source>
</evidence>
<keyword evidence="11" id="KW-0012">Acyltransferase</keyword>
<keyword evidence="8" id="KW-0479">Metal-binding</keyword>
<keyword evidence="10" id="KW-1015">Disulfide bond</keyword>
<dbReference type="EC" id="2.3.2.5" evidence="4"/>
<keyword evidence="15" id="KW-1185">Reference proteome</keyword>
<feature type="domain" description="SCP" evidence="13">
    <location>
        <begin position="124"/>
        <end position="255"/>
    </location>
</feature>
<comment type="catalytic activity">
    <reaction evidence="1">
        <text>N-terminal L-glutaminyl-[peptide] = N-terminal 5-oxo-L-prolyl-[peptide] + NH4(+)</text>
        <dbReference type="Rhea" id="RHEA:23652"/>
        <dbReference type="Rhea" id="RHEA-COMP:11736"/>
        <dbReference type="Rhea" id="RHEA-COMP:11846"/>
        <dbReference type="ChEBI" id="CHEBI:28938"/>
        <dbReference type="ChEBI" id="CHEBI:64722"/>
        <dbReference type="ChEBI" id="CHEBI:87215"/>
        <dbReference type="EC" id="2.3.2.5"/>
    </reaction>
</comment>
<evidence type="ECO:0000256" key="10">
    <source>
        <dbReference type="ARBA" id="ARBA00023157"/>
    </source>
</evidence>
<evidence type="ECO:0000259" key="13">
    <source>
        <dbReference type="SMART" id="SM00198"/>
    </source>
</evidence>
<keyword evidence="6" id="KW-0964">Secreted</keyword>
<protein>
    <recommendedName>
        <fullName evidence="5">Glutaminyl-peptide cyclotransferase</fullName>
        <ecNumber evidence="4">2.3.2.5</ecNumber>
    </recommendedName>
</protein>
<dbReference type="Pfam" id="PF04389">
    <property type="entry name" value="Peptidase_M28"/>
    <property type="match status" value="1"/>
</dbReference>
<comment type="caution">
    <text evidence="14">The sequence shown here is derived from an EMBL/GenBank/DDBJ whole genome shotgun (WGS) entry which is preliminary data.</text>
</comment>
<dbReference type="CDD" id="cd03880">
    <property type="entry name" value="M28_QC_like"/>
    <property type="match status" value="1"/>
</dbReference>
<evidence type="ECO:0000313" key="14">
    <source>
        <dbReference type="EMBL" id="KRY53797.1"/>
    </source>
</evidence>
<keyword evidence="7 14" id="KW-0808">Transferase</keyword>
<dbReference type="PANTHER" id="PTHR12283">
    <property type="entry name" value="GLUTAMINYL-PEPTIDE CYCLOTRANSFERASE"/>
    <property type="match status" value="1"/>
</dbReference>
<sequence>MSDFGGKNCCLDVPSRRKLCVDKSRKQWQTHIRQQLKRNTLLWIGKRMHTDGITSVKTKSRLTPEKVQTKLSYKIASCKNYRRILWHNDQLLFVFLSFIRSKPTLSSTSQNLFVKGTPKPFNDLGKLMMVSVHNTVRGDATDQSNMQCLTNWDSTLESYAQRLANSCNRTAPANPPYGLAYSSEISEAIITPQSFVETLGNSFSLFYDPTANQCDPADKADCDTGRQIVWYQGDKVGCGKANCTGRDFVVCAYTFQSSLQTRPYSRDPLGPCSSCPSDKTVCTAKLCCIPDSDSSSTPSTSVTSCGEKPANLVNLVRFWSDALTQNYLVTSQSEISSLSAQSRTSNLGAVGKIPVQTSTACPYLTPIYKLYAASATSNYYMIDSSLRQQRLTEGYTDQGVIGYAVPAQHLCNASVAIYEFYSPGNGATPVSFSEAEKIDLFFNSDQVKCNIPHGIRGHCKFQWDASLEKYAQTMANSCSSIKMTESSAMKNFSNLFYRNYDCHANISEENLLKNHNQDVEIFWSEVEKLGCGRSICENGISIVCAYSTANNNSIMHVSLEMNKKNFQKETMCNSTASSSTLDNSLTTSHLHYLDKPLGSCGSVLNNLVNLHRFWSDRRTQNYLVTNPAEIERLRKRKKMIDLGIIGKLAFGPSLACPYLLPVYRLFARRATSNYYMVNRDLMNRRLQEGYVLKEIIGYAVPAQHLCGASMPMYEFYAKNSGIIQVEPATAIGALDGIPNPFVGAEQAELVTYHNLYRADFTAQNSECFRGWQNKFARIAQQLANTCQRVRPDNITYGISFSNITTTEVSPINFVQDVWQDFQNIYTYNDDKCSTADNERANFHNRPFLYYPGSGPCIFCSSKKSSCITNLCCKVRSFLFSKTTSLLLQVPKVLVVLILAVHNRPMSRNVLDTADYRILLWQITSGTSDLGIIGKVAKFNDESCPFLKPIYQLYSFHFNSNYYVIDKNLLKQRIADGWVPQGKIGYAVNGENVCNATIPVYEFFNSRYGILQVQNTTDISDLLARRKYPEYIWHGISFWIWEGDSRGNLHISYNFIIIMFLIFGTLFLFSFSFCEPSQNNWKLTQATHQIRNYEQEQLLQLCALSDHERFRNYLKYILIPRPVGSRNHKKVQEFITQSLEALGYKVESTTFTQQTVVGQKTFTNIVGTLDPLIPRRLILACHYDSKDFRPNFEFFGATDSAVPCAMLLDIAASLRNVIYNRKSKDLTLQLIFFDGEESFREWSDTDSLYGSRYMVKELEKRPYPEYYSPRSRDLDRIDLFVLLDLIGAKGSTFYYHYPYSVLNAYTVLPETERQLKASRNCIYDLPTIFHDLMINTFIQDDHLPFLEKGVRILHLIATPFPSEWHTVKDNEDILHFPTIYNILSILQFLYYRLIILIKSETKYSRYTLVNTEQNCRGMIGINDKDSCSFENTCDLAERLHNLFKRIANIPEAFFRDQQRGEADFTFEQRLNIVRSTYEQMPVKFLSKYSCYIEKGELDLFEPYSDQTMEYHIERIKNSDTKEAAFRIKNRRFSKLKQLISEGTYFSDREMRQRDPWLYYHMIGRFLTENESKALFYSQNSQYKFNETKKTETTISEEEKERLRKEFVIIMHESFLEGRDKEFDYSEVDENSKYDDYVRINQDAEDKYFEDSDD</sequence>
<dbReference type="OrthoDB" id="5915791at2759"/>
<dbReference type="GO" id="GO:0005576">
    <property type="term" value="C:extracellular region"/>
    <property type="evidence" value="ECO:0007669"/>
    <property type="project" value="UniProtKB-SubCell"/>
</dbReference>
<dbReference type="SUPFAM" id="SSF55797">
    <property type="entry name" value="PR-1-like"/>
    <property type="match status" value="2"/>
</dbReference>
<accession>A0A0V1CWX5</accession>
<organism evidence="14 15">
    <name type="scientific">Trichinella britovi</name>
    <name type="common">Parasitic roundworm</name>
    <dbReference type="NCBI Taxonomy" id="45882"/>
    <lineage>
        <taxon>Eukaryota</taxon>
        <taxon>Metazoa</taxon>
        <taxon>Ecdysozoa</taxon>
        <taxon>Nematoda</taxon>
        <taxon>Enoplea</taxon>
        <taxon>Dorylaimia</taxon>
        <taxon>Trichinellida</taxon>
        <taxon>Trichinellidae</taxon>
        <taxon>Trichinella</taxon>
    </lineage>
</organism>
<dbReference type="InterPro" id="IPR043708">
    <property type="entry name" value="DUF5648"/>
</dbReference>
<comment type="subcellular location">
    <subcellularLocation>
        <location evidence="2">Secreted</location>
    </subcellularLocation>
</comment>
<dbReference type="FunFam" id="3.40.630.10:FF:000029">
    <property type="entry name" value="Glutaminyl-peptide cyclotransferase"/>
    <property type="match status" value="1"/>
</dbReference>
<dbReference type="GO" id="GO:0016603">
    <property type="term" value="F:glutaminyl-peptide cyclotransferase activity"/>
    <property type="evidence" value="ECO:0007669"/>
    <property type="project" value="UniProtKB-EC"/>
</dbReference>
<keyword evidence="12" id="KW-1133">Transmembrane helix</keyword>
<dbReference type="InterPro" id="IPR007484">
    <property type="entry name" value="Peptidase_M28"/>
</dbReference>
<name>A0A0V1CWX5_TRIBR</name>
<keyword evidence="9" id="KW-0862">Zinc</keyword>
<evidence type="ECO:0000256" key="2">
    <source>
        <dbReference type="ARBA" id="ARBA00004613"/>
    </source>
</evidence>